<feature type="non-terminal residue" evidence="1">
    <location>
        <position position="88"/>
    </location>
</feature>
<name>A0A382PE11_9ZZZZ</name>
<protein>
    <submittedName>
        <fullName evidence="1">Uncharacterized protein</fullName>
    </submittedName>
</protein>
<sequence length="88" mass="9841">MANLWGRAVGKLNQKIRDIELNVDEAGTVSIDIIRDSTNIQEIPPNSRIWINVINRLRIQRFDCGTLLAPHDEPKDTVTGSDLLTAFG</sequence>
<accession>A0A382PE11</accession>
<dbReference type="EMBL" id="UINC01106759">
    <property type="protein sequence ID" value="SVC71643.1"/>
    <property type="molecule type" value="Genomic_DNA"/>
</dbReference>
<gene>
    <name evidence="1" type="ORF">METZ01_LOCUS324497</name>
</gene>
<proteinExistence type="predicted"/>
<evidence type="ECO:0000313" key="1">
    <source>
        <dbReference type="EMBL" id="SVC71643.1"/>
    </source>
</evidence>
<dbReference type="AlphaFoldDB" id="A0A382PE11"/>
<organism evidence="1">
    <name type="scientific">marine metagenome</name>
    <dbReference type="NCBI Taxonomy" id="408172"/>
    <lineage>
        <taxon>unclassified sequences</taxon>
        <taxon>metagenomes</taxon>
        <taxon>ecological metagenomes</taxon>
    </lineage>
</organism>
<reference evidence="1" key="1">
    <citation type="submission" date="2018-05" db="EMBL/GenBank/DDBJ databases">
        <authorList>
            <person name="Lanie J.A."/>
            <person name="Ng W.-L."/>
            <person name="Kazmierczak K.M."/>
            <person name="Andrzejewski T.M."/>
            <person name="Davidsen T.M."/>
            <person name="Wayne K.J."/>
            <person name="Tettelin H."/>
            <person name="Glass J.I."/>
            <person name="Rusch D."/>
            <person name="Podicherti R."/>
            <person name="Tsui H.-C.T."/>
            <person name="Winkler M.E."/>
        </authorList>
    </citation>
    <scope>NUCLEOTIDE SEQUENCE</scope>
</reference>